<accession>A0A168H214</accession>
<dbReference type="AGR" id="WB:WBGene00269431"/>
<dbReference type="InParanoid" id="A0A168H214"/>
<dbReference type="Proteomes" id="UP000001940">
    <property type="component" value="Chromosome II"/>
</dbReference>
<gene>
    <name evidence="1" type="ORF">CELE_T16A1.10</name>
    <name evidence="1 3" type="ORF">T16A1.10</name>
</gene>
<dbReference type="GeneID" id="28661654"/>
<proteinExistence type="predicted"/>
<reference evidence="1 2" key="1">
    <citation type="journal article" date="1998" name="Science">
        <title>Genome sequence of the nematode C. elegans: a platform for investigating biology.</title>
        <authorList>
            <consortium name="The C. elegans sequencing consortium"/>
            <person name="Sulson J.E."/>
            <person name="Waterston R."/>
        </authorList>
    </citation>
    <scope>NUCLEOTIDE SEQUENCE [LARGE SCALE GENOMIC DNA]</scope>
    <source>
        <strain evidence="1 2">Bristol N2</strain>
    </source>
</reference>
<dbReference type="KEGG" id="cel:CELE_T16A1.10"/>
<name>A0A168H214_CAEEL</name>
<evidence type="ECO:0000313" key="2">
    <source>
        <dbReference type="Proteomes" id="UP000001940"/>
    </source>
</evidence>
<evidence type="ECO:0000313" key="3">
    <source>
        <dbReference type="WormBase" id="T16A1.10"/>
    </source>
</evidence>
<dbReference type="AlphaFoldDB" id="A0A168H214"/>
<dbReference type="RefSeq" id="NP_001317777.1">
    <property type="nucleotide sequence ID" value="NM_001330944.1"/>
</dbReference>
<dbReference type="Bgee" id="WBGene00269431">
    <property type="expression patterns" value="Expressed in pharyngeal muscle cell (C elegans) and 3 other cell types or tissues"/>
</dbReference>
<dbReference type="CTD" id="28661654"/>
<protein>
    <submittedName>
        <fullName evidence="1">Transposase</fullName>
    </submittedName>
</protein>
<dbReference type="EMBL" id="BX284602">
    <property type="protein sequence ID" value="SAP35532.1"/>
    <property type="molecule type" value="Genomic_DNA"/>
</dbReference>
<keyword evidence="2" id="KW-1185">Reference proteome</keyword>
<sequence length="56" mass="6851">MSEIFTIEEVLEAILQSGMKLKLEKSKFEHTSYRKMEYKPILRKLKLFRSFPNRRM</sequence>
<organism evidence="1 2">
    <name type="scientific">Caenorhabditis elegans</name>
    <dbReference type="NCBI Taxonomy" id="6239"/>
    <lineage>
        <taxon>Eukaryota</taxon>
        <taxon>Metazoa</taxon>
        <taxon>Ecdysozoa</taxon>
        <taxon>Nematoda</taxon>
        <taxon>Chromadorea</taxon>
        <taxon>Rhabditida</taxon>
        <taxon>Rhabditina</taxon>
        <taxon>Rhabditomorpha</taxon>
        <taxon>Rhabditoidea</taxon>
        <taxon>Rhabditidae</taxon>
        <taxon>Peloderinae</taxon>
        <taxon>Caenorhabditis</taxon>
    </lineage>
</organism>
<dbReference type="WormBase" id="T16A1.10">
    <property type="protein sequence ID" value="CE51675"/>
    <property type="gene ID" value="WBGene00269431"/>
</dbReference>
<evidence type="ECO:0000313" key="1">
    <source>
        <dbReference type="EMBL" id="SAP35532.1"/>
    </source>
</evidence>